<keyword evidence="8" id="KW-1185">Reference proteome</keyword>
<evidence type="ECO:0000313" key="7">
    <source>
        <dbReference type="EMBL" id="GIY69061.1"/>
    </source>
</evidence>
<dbReference type="InterPro" id="IPR048979">
    <property type="entry name" value="AP5B1_middle"/>
</dbReference>
<dbReference type="EMBL" id="BPLR01014479">
    <property type="protein sequence ID" value="GIY69061.1"/>
    <property type="molecule type" value="Genomic_DNA"/>
</dbReference>
<evidence type="ECO:0000259" key="5">
    <source>
        <dbReference type="Pfam" id="PF21587"/>
    </source>
</evidence>
<organism evidence="7 8">
    <name type="scientific">Caerostris extrusa</name>
    <name type="common">Bark spider</name>
    <name type="synonym">Caerostris bankana</name>
    <dbReference type="NCBI Taxonomy" id="172846"/>
    <lineage>
        <taxon>Eukaryota</taxon>
        <taxon>Metazoa</taxon>
        <taxon>Ecdysozoa</taxon>
        <taxon>Arthropoda</taxon>
        <taxon>Chelicerata</taxon>
        <taxon>Arachnida</taxon>
        <taxon>Araneae</taxon>
        <taxon>Araneomorphae</taxon>
        <taxon>Entelegynae</taxon>
        <taxon>Araneoidea</taxon>
        <taxon>Araneidae</taxon>
        <taxon>Caerostris</taxon>
    </lineage>
</organism>
<gene>
    <name evidence="7" type="primary">ap5b1</name>
    <name evidence="7" type="ORF">CEXT_483601</name>
</gene>
<feature type="domain" description="AP-5 complex subunit beta-1 N-terminal" evidence="5">
    <location>
        <begin position="42"/>
        <end position="113"/>
    </location>
</feature>
<dbReference type="InterPro" id="IPR048978">
    <property type="entry name" value="AP5B1_N"/>
</dbReference>
<evidence type="ECO:0000256" key="1">
    <source>
        <dbReference type="ARBA" id="ARBA00018167"/>
    </source>
</evidence>
<dbReference type="GO" id="GO:0030119">
    <property type="term" value="C:AP-type membrane coat adaptor complex"/>
    <property type="evidence" value="ECO:0007669"/>
    <property type="project" value="TreeGrafter"/>
</dbReference>
<dbReference type="AlphaFoldDB" id="A0AAV4VGS5"/>
<keyword evidence="3" id="KW-0653">Protein transport</keyword>
<dbReference type="Proteomes" id="UP001054945">
    <property type="component" value="Unassembled WGS sequence"/>
</dbReference>
<dbReference type="GO" id="GO:0015031">
    <property type="term" value="P:protein transport"/>
    <property type="evidence" value="ECO:0007669"/>
    <property type="project" value="UniProtKB-KW"/>
</dbReference>
<dbReference type="Pfam" id="PF21588">
    <property type="entry name" value="AP5B1_middle"/>
    <property type="match status" value="1"/>
</dbReference>
<dbReference type="GO" id="GO:0016197">
    <property type="term" value="P:endosomal transport"/>
    <property type="evidence" value="ECO:0007669"/>
    <property type="project" value="InterPro"/>
</dbReference>
<feature type="domain" description="AP5B1 middle" evidence="6">
    <location>
        <begin position="178"/>
        <end position="262"/>
    </location>
</feature>
<sequence>MVLKSSKSLLGEDWFRSFCSFRINPKLFLDKKKLTRDGFCLDVLKDLYLEHVEIQYKIHLLLLLQENSCLLITDYNLLEQVVGSLVNLCNILGTKSDKRLLKNQTLVTIVTILLSQNLDTSKLVAEVKVLLLKVIYNNLEDSTTLSTACKCLEELEEFFPGAVFPKIMLKFHLKDDSEISPFASHLLEFLPFMTHISAHRILRDLIYIVKYTPELSPTKTFKLYLQNLMLSSDTALIHLAFDLLDAFHSDLFSVQDEKFLLNN</sequence>
<name>A0AAV4VGS5_CAEEX</name>
<evidence type="ECO:0000256" key="3">
    <source>
        <dbReference type="ARBA" id="ARBA00022927"/>
    </source>
</evidence>
<evidence type="ECO:0000313" key="8">
    <source>
        <dbReference type="Proteomes" id="UP001054945"/>
    </source>
</evidence>
<dbReference type="GO" id="GO:0005765">
    <property type="term" value="C:lysosomal membrane"/>
    <property type="evidence" value="ECO:0007669"/>
    <property type="project" value="TreeGrafter"/>
</dbReference>
<reference evidence="7 8" key="1">
    <citation type="submission" date="2021-06" db="EMBL/GenBank/DDBJ databases">
        <title>Caerostris extrusa draft genome.</title>
        <authorList>
            <person name="Kono N."/>
            <person name="Arakawa K."/>
        </authorList>
    </citation>
    <scope>NUCLEOTIDE SEQUENCE [LARGE SCALE GENOMIC DNA]</scope>
</reference>
<dbReference type="Pfam" id="PF21587">
    <property type="entry name" value="AP5B1_N"/>
    <property type="match status" value="1"/>
</dbReference>
<proteinExistence type="predicted"/>
<accession>A0AAV4VGS5</accession>
<dbReference type="InterPro" id="IPR038741">
    <property type="entry name" value="AP5B1"/>
</dbReference>
<dbReference type="PANTHER" id="PTHR34033">
    <property type="entry name" value="AP-5 COMPLEX SUBUNIT BETA-1"/>
    <property type="match status" value="1"/>
</dbReference>
<keyword evidence="2" id="KW-0813">Transport</keyword>
<protein>
    <recommendedName>
        <fullName evidence="1">AP-5 complex subunit beta-1</fullName>
    </recommendedName>
    <alternativeName>
        <fullName evidence="4">Adaptor-related protein complex 5 beta subunit</fullName>
    </alternativeName>
</protein>
<dbReference type="PANTHER" id="PTHR34033:SF1">
    <property type="entry name" value="AP-5 COMPLEX SUBUNIT BETA-1"/>
    <property type="match status" value="1"/>
</dbReference>
<evidence type="ECO:0000259" key="6">
    <source>
        <dbReference type="Pfam" id="PF21588"/>
    </source>
</evidence>
<comment type="caution">
    <text evidence="7">The sequence shown here is derived from an EMBL/GenBank/DDBJ whole genome shotgun (WGS) entry which is preliminary data.</text>
</comment>
<evidence type="ECO:0000256" key="4">
    <source>
        <dbReference type="ARBA" id="ARBA00032431"/>
    </source>
</evidence>
<evidence type="ECO:0000256" key="2">
    <source>
        <dbReference type="ARBA" id="ARBA00022448"/>
    </source>
</evidence>